<dbReference type="EMBL" id="HBFK01011200">
    <property type="protein sequence ID" value="CAD8740249.1"/>
    <property type="molecule type" value="Transcribed_RNA"/>
</dbReference>
<name>A0A6U2FSV7_HEMAN</name>
<feature type="compositionally biased region" description="Low complexity" evidence="1">
    <location>
        <begin position="47"/>
        <end position="63"/>
    </location>
</feature>
<feature type="compositionally biased region" description="Basic and acidic residues" evidence="1">
    <location>
        <begin position="1"/>
        <end position="13"/>
    </location>
</feature>
<evidence type="ECO:0000313" key="2">
    <source>
        <dbReference type="EMBL" id="CAD8740249.1"/>
    </source>
</evidence>
<protein>
    <submittedName>
        <fullName evidence="3">Uncharacterized protein</fullName>
    </submittedName>
</protein>
<organism evidence="3">
    <name type="scientific">Hemiselmis andersenii</name>
    <name type="common">Cryptophyte alga</name>
    <dbReference type="NCBI Taxonomy" id="464988"/>
    <lineage>
        <taxon>Eukaryota</taxon>
        <taxon>Cryptophyceae</taxon>
        <taxon>Cryptomonadales</taxon>
        <taxon>Hemiselmidaceae</taxon>
        <taxon>Hemiselmis</taxon>
    </lineage>
</organism>
<feature type="region of interest" description="Disordered" evidence="1">
    <location>
        <begin position="1"/>
        <end position="149"/>
    </location>
</feature>
<dbReference type="EMBL" id="HBFX01003226">
    <property type="protein sequence ID" value="CAD8947476.1"/>
    <property type="molecule type" value="Transcribed_RNA"/>
</dbReference>
<proteinExistence type="predicted"/>
<accession>A0A6U2FSV7</accession>
<dbReference type="AlphaFoldDB" id="A0A6U2FSV7"/>
<evidence type="ECO:0000256" key="1">
    <source>
        <dbReference type="SAM" id="MobiDB-lite"/>
    </source>
</evidence>
<reference evidence="3" key="1">
    <citation type="submission" date="2021-01" db="EMBL/GenBank/DDBJ databases">
        <authorList>
            <person name="Corre E."/>
            <person name="Pelletier E."/>
            <person name="Niang G."/>
            <person name="Scheremetjew M."/>
            <person name="Finn R."/>
            <person name="Kale V."/>
            <person name="Holt S."/>
            <person name="Cochrane G."/>
            <person name="Meng A."/>
            <person name="Brown T."/>
            <person name="Cohen L."/>
        </authorList>
    </citation>
    <scope>NUCLEOTIDE SEQUENCE</scope>
    <source>
        <strain evidence="2">CCMP441</strain>
        <strain evidence="3">CCMP644</strain>
    </source>
</reference>
<gene>
    <name evidence="3" type="ORF">HAND00432_LOCUS1994</name>
    <name evidence="2" type="ORF">HAND1043_LOCUS6741</name>
</gene>
<sequence length="397" mass="41028">MCPFKVEEVEGSHSAHHMASAAMHHDSPQLSSIDSKESSPPQRPLVPTRSQSPTRTPPVANSPAPHPYPPIAPKARNTAGKGGSALEEGLAARGNSHAMEVTGTQNGESGAIDAKGKGGSHRAPSAGARHEDSSPASAAESCERSSPMPHLSLTATSKVQCHVGEEVRETLPAGQPAGCSRVGGQDWVRRRKNETQKLAFRTGMSPHELQVANVCKAVERLQALLPNDAKARFLAEMRRYADQAVSPEDFAETIKGLVDEFGVVVPLNDMPVGGWHRPERDLEGSAGSGGGRGKAPRPSKRGSSAVSQGTAFVSKRPKGSHGDGSPPSATAPGKAGAVVGKKGVAAPRKGMASAGKPPAGKHGVVALGRAAPPQHGAVEEDNSAWEALLSVCSDICA</sequence>
<feature type="region of interest" description="Disordered" evidence="1">
    <location>
        <begin position="271"/>
        <end position="339"/>
    </location>
</feature>
<evidence type="ECO:0000313" key="3">
    <source>
        <dbReference type="EMBL" id="CAD8947476.1"/>
    </source>
</evidence>